<feature type="domain" description="THAP-type" evidence="14">
    <location>
        <begin position="1"/>
        <end position="93"/>
    </location>
</feature>
<evidence type="ECO:0000256" key="9">
    <source>
        <dbReference type="ARBA" id="ARBA00023163"/>
    </source>
</evidence>
<dbReference type="Proteomes" id="UP001152320">
    <property type="component" value="Chromosome 1"/>
</dbReference>
<dbReference type="SMART" id="SM00692">
    <property type="entry name" value="DM3"/>
    <property type="match status" value="1"/>
</dbReference>
<keyword evidence="7" id="KW-0175">Coiled coil</keyword>
<dbReference type="InterPro" id="IPR006612">
    <property type="entry name" value="THAP_Znf"/>
</dbReference>
<dbReference type="SMART" id="SM00980">
    <property type="entry name" value="THAP"/>
    <property type="match status" value="1"/>
</dbReference>
<comment type="similarity">
    <text evidence="2">Belongs to the THAP1 family.</text>
</comment>
<dbReference type="Pfam" id="PF05485">
    <property type="entry name" value="THAP"/>
    <property type="match status" value="1"/>
</dbReference>
<evidence type="ECO:0000256" key="2">
    <source>
        <dbReference type="ARBA" id="ARBA00006177"/>
    </source>
</evidence>
<evidence type="ECO:0000313" key="16">
    <source>
        <dbReference type="Proteomes" id="UP001152320"/>
    </source>
</evidence>
<keyword evidence="4 12" id="KW-0863">Zinc-finger</keyword>
<evidence type="ECO:0000256" key="3">
    <source>
        <dbReference type="ARBA" id="ARBA00022723"/>
    </source>
</evidence>
<comment type="caution">
    <text evidence="15">The sequence shown here is derived from an EMBL/GenBank/DDBJ whole genome shotgun (WGS) entry which is preliminary data.</text>
</comment>
<keyword evidence="5" id="KW-0862">Zinc</keyword>
<evidence type="ECO:0000313" key="15">
    <source>
        <dbReference type="EMBL" id="KAJ8051187.1"/>
    </source>
</evidence>
<dbReference type="GO" id="GO:0005654">
    <property type="term" value="C:nucleoplasm"/>
    <property type="evidence" value="ECO:0007669"/>
    <property type="project" value="UniProtKB-SubCell"/>
</dbReference>
<sequence>MQQQAGGSDGEWRQDIMFCNPRSNKKEPELCKKWLHAIGTDKFNPTTHVYHQDRVVCETHFTKECFEEDMIATIMGTTRKRKKLKPGAVPTIFSFRDGPKSRPATQKEIQTKQRKK</sequence>
<proteinExistence type="inferred from homology"/>
<keyword evidence="6" id="KW-0805">Transcription regulation</keyword>
<dbReference type="PROSITE" id="PS50950">
    <property type="entry name" value="ZF_THAP"/>
    <property type="match status" value="1"/>
</dbReference>
<dbReference type="GO" id="GO:0008270">
    <property type="term" value="F:zinc ion binding"/>
    <property type="evidence" value="ECO:0007669"/>
    <property type="project" value="UniProtKB-KW"/>
</dbReference>
<dbReference type="EMBL" id="JAIZAY010000001">
    <property type="protein sequence ID" value="KAJ8051187.1"/>
    <property type="molecule type" value="Genomic_DNA"/>
</dbReference>
<dbReference type="InterPro" id="IPR026516">
    <property type="entry name" value="THAP1/10"/>
</dbReference>
<dbReference type="SUPFAM" id="SSF57716">
    <property type="entry name" value="Glucocorticoid receptor-like (DNA-binding domain)"/>
    <property type="match status" value="1"/>
</dbReference>
<keyword evidence="10" id="KW-0539">Nucleus</keyword>
<evidence type="ECO:0000256" key="8">
    <source>
        <dbReference type="ARBA" id="ARBA00023125"/>
    </source>
</evidence>
<evidence type="ECO:0000256" key="13">
    <source>
        <dbReference type="SAM" id="MobiDB-lite"/>
    </source>
</evidence>
<keyword evidence="3" id="KW-0479">Metal-binding</keyword>
<protein>
    <submittedName>
        <fullName evidence="15">THAP domain-containing protein 3</fullName>
    </submittedName>
</protein>
<dbReference type="PANTHER" id="PTHR46600">
    <property type="entry name" value="THAP DOMAIN-CONTAINING"/>
    <property type="match status" value="1"/>
</dbReference>
<evidence type="ECO:0000256" key="1">
    <source>
        <dbReference type="ARBA" id="ARBA00004642"/>
    </source>
</evidence>
<name>A0A9Q1CT94_HOLLE</name>
<gene>
    <name evidence="15" type="ORF">HOLleu_04656</name>
</gene>
<keyword evidence="11" id="KW-0131">Cell cycle</keyword>
<evidence type="ECO:0000256" key="5">
    <source>
        <dbReference type="ARBA" id="ARBA00022833"/>
    </source>
</evidence>
<dbReference type="PANTHER" id="PTHR46600:SF1">
    <property type="entry name" value="THAP DOMAIN-CONTAINING PROTEIN 1"/>
    <property type="match status" value="1"/>
</dbReference>
<accession>A0A9Q1CT94</accession>
<evidence type="ECO:0000256" key="6">
    <source>
        <dbReference type="ARBA" id="ARBA00023015"/>
    </source>
</evidence>
<evidence type="ECO:0000256" key="7">
    <source>
        <dbReference type="ARBA" id="ARBA00023054"/>
    </source>
</evidence>
<evidence type="ECO:0000256" key="10">
    <source>
        <dbReference type="ARBA" id="ARBA00023242"/>
    </source>
</evidence>
<dbReference type="AlphaFoldDB" id="A0A9Q1CT94"/>
<evidence type="ECO:0000256" key="12">
    <source>
        <dbReference type="PROSITE-ProRule" id="PRU00309"/>
    </source>
</evidence>
<reference evidence="15" key="1">
    <citation type="submission" date="2021-10" db="EMBL/GenBank/DDBJ databases">
        <title>Tropical sea cucumber genome reveals ecological adaptation and Cuvierian tubules defense mechanism.</title>
        <authorList>
            <person name="Chen T."/>
        </authorList>
    </citation>
    <scope>NUCLEOTIDE SEQUENCE</scope>
    <source>
        <strain evidence="15">Nanhai2018</strain>
        <tissue evidence="15">Muscle</tissue>
    </source>
</reference>
<comment type="subcellular location">
    <subcellularLocation>
        <location evidence="1">Nucleus</location>
        <location evidence="1">Nucleoplasm</location>
    </subcellularLocation>
</comment>
<keyword evidence="16" id="KW-1185">Reference proteome</keyword>
<keyword evidence="9" id="KW-0804">Transcription</keyword>
<keyword evidence="8 12" id="KW-0238">DNA-binding</keyword>
<evidence type="ECO:0000256" key="4">
    <source>
        <dbReference type="ARBA" id="ARBA00022771"/>
    </source>
</evidence>
<organism evidence="15 16">
    <name type="scientific">Holothuria leucospilota</name>
    <name type="common">Black long sea cucumber</name>
    <name type="synonym">Mertensiothuria leucospilota</name>
    <dbReference type="NCBI Taxonomy" id="206669"/>
    <lineage>
        <taxon>Eukaryota</taxon>
        <taxon>Metazoa</taxon>
        <taxon>Echinodermata</taxon>
        <taxon>Eleutherozoa</taxon>
        <taxon>Echinozoa</taxon>
        <taxon>Holothuroidea</taxon>
        <taxon>Aspidochirotacea</taxon>
        <taxon>Aspidochirotida</taxon>
        <taxon>Holothuriidae</taxon>
        <taxon>Holothuria</taxon>
    </lineage>
</organism>
<evidence type="ECO:0000259" key="14">
    <source>
        <dbReference type="PROSITE" id="PS50950"/>
    </source>
</evidence>
<dbReference type="OrthoDB" id="10069315at2759"/>
<evidence type="ECO:0000256" key="11">
    <source>
        <dbReference type="ARBA" id="ARBA00023306"/>
    </source>
</evidence>
<feature type="region of interest" description="Disordered" evidence="13">
    <location>
        <begin position="90"/>
        <end position="116"/>
    </location>
</feature>
<dbReference type="GO" id="GO:0043565">
    <property type="term" value="F:sequence-specific DNA binding"/>
    <property type="evidence" value="ECO:0007669"/>
    <property type="project" value="InterPro"/>
</dbReference>